<sequence>MLEMTIENLKDKITEKSVIKKPRNKRKTYWCAPRKVKSTNILENIDNSLQDKKMKKRHHKKKRKSVRNMRRIDILAQPKSMKHELQHKRHLSNANCSVRKYNAVKKSISSNQKIITYPHKTLKTKKFKGAHQSGNSMMNITLKDSPIILPKKIGVRLFSLVKKRLKELTNSKKL</sequence>
<reference evidence="1 2" key="1">
    <citation type="submission" date="2014-07" db="EMBL/GenBank/DDBJ databases">
        <title>Genomic and transcriptomic analysis on Apis cerana provide comprehensive insights into honey bee biology.</title>
        <authorList>
            <person name="Diao Q."/>
            <person name="Sun L."/>
            <person name="Zheng H."/>
            <person name="Zheng H."/>
            <person name="Xu S."/>
            <person name="Wang S."/>
            <person name="Zeng Z."/>
            <person name="Hu F."/>
            <person name="Su S."/>
            <person name="Wu J."/>
        </authorList>
    </citation>
    <scope>NUCLEOTIDE SEQUENCE [LARGE SCALE GENOMIC DNA]</scope>
    <source>
        <tissue evidence="1">Pupae without intestine</tissue>
    </source>
</reference>
<evidence type="ECO:0000313" key="2">
    <source>
        <dbReference type="Proteomes" id="UP000242457"/>
    </source>
</evidence>
<dbReference type="Proteomes" id="UP000242457">
    <property type="component" value="Unassembled WGS sequence"/>
</dbReference>
<gene>
    <name evidence="1" type="ORF">APICC_06493</name>
</gene>
<dbReference type="AlphaFoldDB" id="A0A2A3EAM3"/>
<protein>
    <submittedName>
        <fullName evidence="1">Uncharacterized protein</fullName>
    </submittedName>
</protein>
<proteinExistence type="predicted"/>
<keyword evidence="2" id="KW-1185">Reference proteome</keyword>
<dbReference type="OrthoDB" id="7600186at2759"/>
<evidence type="ECO:0000313" key="1">
    <source>
        <dbReference type="EMBL" id="PBC28259.1"/>
    </source>
</evidence>
<dbReference type="EMBL" id="KZ288320">
    <property type="protein sequence ID" value="PBC28259.1"/>
    <property type="molecule type" value="Genomic_DNA"/>
</dbReference>
<organism evidence="1 2">
    <name type="scientific">Apis cerana cerana</name>
    <name type="common">Oriental honeybee</name>
    <dbReference type="NCBI Taxonomy" id="94128"/>
    <lineage>
        <taxon>Eukaryota</taxon>
        <taxon>Metazoa</taxon>
        <taxon>Ecdysozoa</taxon>
        <taxon>Arthropoda</taxon>
        <taxon>Hexapoda</taxon>
        <taxon>Insecta</taxon>
        <taxon>Pterygota</taxon>
        <taxon>Neoptera</taxon>
        <taxon>Endopterygota</taxon>
        <taxon>Hymenoptera</taxon>
        <taxon>Apocrita</taxon>
        <taxon>Aculeata</taxon>
        <taxon>Apoidea</taxon>
        <taxon>Anthophila</taxon>
        <taxon>Apidae</taxon>
        <taxon>Apis</taxon>
    </lineage>
</organism>
<name>A0A2A3EAM3_APICC</name>
<accession>A0A2A3EAM3</accession>